<dbReference type="Pfam" id="PF00106">
    <property type="entry name" value="adh_short"/>
    <property type="match status" value="1"/>
</dbReference>
<feature type="region of interest" description="Disordered" evidence="2">
    <location>
        <begin position="1"/>
        <end position="20"/>
    </location>
</feature>
<dbReference type="OrthoDB" id="10454at2157"/>
<dbReference type="NCBIfam" id="NF004513">
    <property type="entry name" value="PRK05854.1"/>
    <property type="match status" value="1"/>
</dbReference>
<gene>
    <name evidence="3" type="ORF">GRX03_15810</name>
</gene>
<reference evidence="3 4" key="1">
    <citation type="submission" date="2019-12" db="EMBL/GenBank/DDBJ databases">
        <title>Isolation and characterization of three novel carbon monoxide-oxidizing members of Halobacteria from salione crusts and soils.</title>
        <authorList>
            <person name="Myers M.R."/>
            <person name="King G.M."/>
        </authorList>
    </citation>
    <scope>NUCLEOTIDE SEQUENCE [LARGE SCALE GENOMIC DNA]</scope>
    <source>
        <strain evidence="3 4">WSH3</strain>
    </source>
</reference>
<keyword evidence="4" id="KW-1185">Reference proteome</keyword>
<name>A0A6B0TBP8_9EURY</name>
<dbReference type="AlphaFoldDB" id="A0A6B0TBP8"/>
<dbReference type="InterPro" id="IPR002347">
    <property type="entry name" value="SDR_fam"/>
</dbReference>
<dbReference type="SUPFAM" id="SSF51735">
    <property type="entry name" value="NAD(P)-binding Rossmann-fold domains"/>
    <property type="match status" value="1"/>
</dbReference>
<comment type="caution">
    <text evidence="3">The sequence shown here is derived from an EMBL/GenBank/DDBJ whole genome shotgun (WGS) entry which is preliminary data.</text>
</comment>
<protein>
    <submittedName>
        <fullName evidence="3">SDR family NAD(P)-dependent oxidoreductase</fullName>
    </submittedName>
</protein>
<evidence type="ECO:0000256" key="1">
    <source>
        <dbReference type="ARBA" id="ARBA00023002"/>
    </source>
</evidence>
<dbReference type="CDD" id="cd05327">
    <property type="entry name" value="retinol-DH_like_SDR_c_like"/>
    <property type="match status" value="1"/>
</dbReference>
<accession>A0A6B0TBP8</accession>
<feature type="region of interest" description="Disordered" evidence="2">
    <location>
        <begin position="275"/>
        <end position="297"/>
    </location>
</feature>
<dbReference type="RefSeq" id="WP_159765345.1">
    <property type="nucleotide sequence ID" value="NZ_WUUT01000008.1"/>
</dbReference>
<dbReference type="InterPro" id="IPR036291">
    <property type="entry name" value="NAD(P)-bd_dom_sf"/>
</dbReference>
<dbReference type="PRINTS" id="PR00081">
    <property type="entry name" value="GDHRDH"/>
</dbReference>
<dbReference type="EMBL" id="WUUT01000008">
    <property type="protein sequence ID" value="MXR53063.1"/>
    <property type="molecule type" value="Genomic_DNA"/>
</dbReference>
<organism evidence="3 4">
    <name type="scientific">Halovenus carboxidivorans</name>
    <dbReference type="NCBI Taxonomy" id="2692199"/>
    <lineage>
        <taxon>Archaea</taxon>
        <taxon>Methanobacteriati</taxon>
        <taxon>Methanobacteriota</taxon>
        <taxon>Stenosarchaea group</taxon>
        <taxon>Halobacteria</taxon>
        <taxon>Halobacteriales</taxon>
        <taxon>Haloarculaceae</taxon>
        <taxon>Halovenus</taxon>
    </lineage>
</organism>
<dbReference type="Proteomes" id="UP000466535">
    <property type="component" value="Unassembled WGS sequence"/>
</dbReference>
<evidence type="ECO:0000313" key="3">
    <source>
        <dbReference type="EMBL" id="MXR53063.1"/>
    </source>
</evidence>
<dbReference type="PANTHER" id="PTHR43157:SF31">
    <property type="entry name" value="PHOSPHATIDYLINOSITOL-GLYCAN BIOSYNTHESIS CLASS F PROTEIN"/>
    <property type="match status" value="1"/>
</dbReference>
<sequence length="314" mass="34201">MRSLFSTDGWTKSSMPDQSGKTVLVTGANSGLGYEATKAFAEKGAHVVMACRSTDRGESARESIREAFPAASLSVRELDLADLDSIRSFAEEFTAAYDSLDVLCNNAGVMAIPRRETDDGFEMQFGVNHLSHFALTGRLLGLLRSTSGESRIVTHSSGVHERGRIDFDDLQHEQSYDKWEAYAQSKLANLLFAYELDRRLDDEGDVVSTACHPGYAATNLQKRGPEMAGSRLRLAMMKVANAVLAQSAQAGALPMLYAATHSEITGGEYVGPGGFANMRGTPELQESSDRSYDESSAQRLWTVSEELTGVEYDL</sequence>
<proteinExistence type="predicted"/>
<dbReference type="PANTHER" id="PTHR43157">
    <property type="entry name" value="PHOSPHATIDYLINOSITOL-GLYCAN BIOSYNTHESIS CLASS F PROTEIN-RELATED"/>
    <property type="match status" value="1"/>
</dbReference>
<dbReference type="Gene3D" id="3.40.50.720">
    <property type="entry name" value="NAD(P)-binding Rossmann-like Domain"/>
    <property type="match status" value="1"/>
</dbReference>
<dbReference type="NCBIfam" id="NF004846">
    <property type="entry name" value="PRK06197.1"/>
    <property type="match status" value="1"/>
</dbReference>
<evidence type="ECO:0000256" key="2">
    <source>
        <dbReference type="SAM" id="MobiDB-lite"/>
    </source>
</evidence>
<keyword evidence="1" id="KW-0560">Oxidoreductase</keyword>
<dbReference type="GO" id="GO:0016491">
    <property type="term" value="F:oxidoreductase activity"/>
    <property type="evidence" value="ECO:0007669"/>
    <property type="project" value="UniProtKB-KW"/>
</dbReference>
<evidence type="ECO:0000313" key="4">
    <source>
        <dbReference type="Proteomes" id="UP000466535"/>
    </source>
</evidence>